<dbReference type="SUPFAM" id="SSF49899">
    <property type="entry name" value="Concanavalin A-like lectins/glucanases"/>
    <property type="match status" value="1"/>
</dbReference>
<dbReference type="InterPro" id="IPR001722">
    <property type="entry name" value="Glyco_hydro_7"/>
</dbReference>
<comment type="catalytic activity">
    <reaction evidence="1">
        <text>Hydrolysis of (1-&gt;4)-beta-D-glucosidic linkages in cellulose and cellotetraose, releasing cellobiose from the non-reducing ends of the chains.</text>
        <dbReference type="EC" id="3.2.1.91"/>
    </reaction>
</comment>
<evidence type="ECO:0000256" key="3">
    <source>
        <dbReference type="ARBA" id="ARBA00022729"/>
    </source>
</evidence>
<protein>
    <recommendedName>
        <fullName evidence="9">Glucanase</fullName>
        <ecNumber evidence="9">3.2.1.-</ecNumber>
    </recommendedName>
</protein>
<keyword evidence="10" id="KW-0472">Membrane</keyword>
<dbReference type="Gene3D" id="2.70.100.10">
    <property type="entry name" value="Glycoside hydrolase, family 7, domain"/>
    <property type="match status" value="1"/>
</dbReference>
<dbReference type="EMBL" id="JAACJK010000001">
    <property type="protein sequence ID" value="KAF5342108.1"/>
    <property type="molecule type" value="Genomic_DNA"/>
</dbReference>
<dbReference type="PRINTS" id="PR00734">
    <property type="entry name" value="GLHYDRLASE7"/>
</dbReference>
<organism evidence="11 12">
    <name type="scientific">Ephemerocybe angulata</name>
    <dbReference type="NCBI Taxonomy" id="980116"/>
    <lineage>
        <taxon>Eukaryota</taxon>
        <taxon>Fungi</taxon>
        <taxon>Dikarya</taxon>
        <taxon>Basidiomycota</taxon>
        <taxon>Agaricomycotina</taxon>
        <taxon>Agaricomycetes</taxon>
        <taxon>Agaricomycetidae</taxon>
        <taxon>Agaricales</taxon>
        <taxon>Agaricineae</taxon>
        <taxon>Psathyrellaceae</taxon>
        <taxon>Ephemerocybe</taxon>
    </lineage>
</organism>
<keyword evidence="7 9" id="KW-0326">Glycosidase</keyword>
<evidence type="ECO:0000256" key="6">
    <source>
        <dbReference type="ARBA" id="ARBA00023277"/>
    </source>
</evidence>
<evidence type="ECO:0000256" key="5">
    <source>
        <dbReference type="ARBA" id="ARBA00023001"/>
    </source>
</evidence>
<keyword evidence="12" id="KW-1185">Reference proteome</keyword>
<accession>A0A8H5CIG7</accession>
<evidence type="ECO:0000256" key="1">
    <source>
        <dbReference type="ARBA" id="ARBA00001641"/>
    </source>
</evidence>
<keyword evidence="6" id="KW-0119">Carbohydrate metabolism</keyword>
<sequence length="584" mass="63503">MNGNHGIQLRDPFAMGPFRIFKRGGKEVDLIPVFLRGKRYIMHWGNAMYHNAVVRMVTPALFVFLSLAAFSLGQQVGNYTSESHPRLTWQECTRSGCTTKSNAAITLDANWRWTHITGNYTNCYTGNTWNTTICTSGTQCASKCAVEGANYSSTYGITTSGNALTLKFVTRGENTNIGSRVYLMESDSKYQMFNPLNKEFTFDVDVSQLPCGLNGALYFVQMDADGGMGKYSGNKAGAKYGTGYCDSQCPRDIKYINGEANSEGWNPSPNDTNAGTGGYGTCCGEMDIWEANSISAAYTPHPCSTSNDGGQQRCTGQECNVPDRYGGLCDPDGCDFNSYRMGDRAYYGKGLTVDTSKKMTVVTQFITDNNSTTGTLVEIRRLYVQDGKVIPNSKVNFPGLFDPVDSITEKFCNDGKKAFNDATSFQKHGGLAHMGRSLAKGHVLVLSIWDDHTANMLWLDSSYPTDADANKPGIARGTCATDSGKPPDVEANSPNAQVIYSNIKFGEIGSTYSGTPISSLKPRFPLVTPLLPVEDLQRPRPPLPKLALQLLSQEPPARRRLSSANVAESVIAAPLSALRALCAP</sequence>
<dbReference type="PANTHER" id="PTHR33753">
    <property type="entry name" value="1,4-BETA-D-GLUCAN CELLOBIOHYDROLASE B"/>
    <property type="match status" value="1"/>
</dbReference>
<evidence type="ECO:0000256" key="9">
    <source>
        <dbReference type="RuleBase" id="RU361164"/>
    </source>
</evidence>
<dbReference type="PANTHER" id="PTHR33753:SF2">
    <property type="entry name" value="GLYCOSIDE HYDROLASE FAMILY 7 PROTEIN"/>
    <property type="match status" value="1"/>
</dbReference>
<dbReference type="Proteomes" id="UP000541558">
    <property type="component" value="Unassembled WGS sequence"/>
</dbReference>
<keyword evidence="5 9" id="KW-0136">Cellulose degradation</keyword>
<reference evidence="11 12" key="1">
    <citation type="journal article" date="2020" name="ISME J.">
        <title>Uncovering the hidden diversity of litter-decomposition mechanisms in mushroom-forming fungi.</title>
        <authorList>
            <person name="Floudas D."/>
            <person name="Bentzer J."/>
            <person name="Ahren D."/>
            <person name="Johansson T."/>
            <person name="Persson P."/>
            <person name="Tunlid A."/>
        </authorList>
    </citation>
    <scope>NUCLEOTIDE SEQUENCE [LARGE SCALE GENOMIC DNA]</scope>
    <source>
        <strain evidence="11 12">CBS 175.51</strain>
    </source>
</reference>
<feature type="transmembrane region" description="Helical" evidence="10">
    <location>
        <begin position="52"/>
        <end position="73"/>
    </location>
</feature>
<dbReference type="GO" id="GO:0030245">
    <property type="term" value="P:cellulose catabolic process"/>
    <property type="evidence" value="ECO:0007669"/>
    <property type="project" value="UniProtKB-KW"/>
</dbReference>
<dbReference type="AlphaFoldDB" id="A0A8H5CIG7"/>
<keyword evidence="8 9" id="KW-0624">Polysaccharide degradation</keyword>
<dbReference type="CDD" id="cd07999">
    <property type="entry name" value="GH7_CBH_EG"/>
    <property type="match status" value="1"/>
</dbReference>
<dbReference type="InterPro" id="IPR013320">
    <property type="entry name" value="ConA-like_dom_sf"/>
</dbReference>
<gene>
    <name evidence="11" type="ORF">D9611_001591</name>
</gene>
<proteinExistence type="inferred from homology"/>
<keyword evidence="3" id="KW-0732">Signal</keyword>
<name>A0A8H5CIG7_9AGAR</name>
<evidence type="ECO:0000256" key="10">
    <source>
        <dbReference type="SAM" id="Phobius"/>
    </source>
</evidence>
<comment type="caution">
    <text evidence="11">The sequence shown here is derived from an EMBL/GenBank/DDBJ whole genome shotgun (WGS) entry which is preliminary data.</text>
</comment>
<dbReference type="Pfam" id="PF00840">
    <property type="entry name" value="Glyco_hydro_7"/>
    <property type="match status" value="1"/>
</dbReference>
<comment type="similarity">
    <text evidence="2 9">Belongs to the glycosyl hydrolase 7 (cellulase C) family.</text>
</comment>
<evidence type="ECO:0000313" key="12">
    <source>
        <dbReference type="Proteomes" id="UP000541558"/>
    </source>
</evidence>
<evidence type="ECO:0000256" key="2">
    <source>
        <dbReference type="ARBA" id="ARBA00006044"/>
    </source>
</evidence>
<keyword evidence="10" id="KW-0812">Transmembrane</keyword>
<evidence type="ECO:0000256" key="4">
    <source>
        <dbReference type="ARBA" id="ARBA00022801"/>
    </source>
</evidence>
<dbReference type="OrthoDB" id="412382at2759"/>
<evidence type="ECO:0000313" key="11">
    <source>
        <dbReference type="EMBL" id="KAF5342108.1"/>
    </source>
</evidence>
<keyword evidence="10" id="KW-1133">Transmembrane helix</keyword>
<evidence type="ECO:0000256" key="8">
    <source>
        <dbReference type="ARBA" id="ARBA00023326"/>
    </source>
</evidence>
<dbReference type="GO" id="GO:0016162">
    <property type="term" value="F:cellulose 1,4-beta-cellobiosidase activity"/>
    <property type="evidence" value="ECO:0007669"/>
    <property type="project" value="UniProtKB-EC"/>
</dbReference>
<dbReference type="FunFam" id="2.70.100.10:FF:000001">
    <property type="entry name" value="Glucanase"/>
    <property type="match status" value="1"/>
</dbReference>
<evidence type="ECO:0000256" key="7">
    <source>
        <dbReference type="ARBA" id="ARBA00023295"/>
    </source>
</evidence>
<dbReference type="EC" id="3.2.1.-" evidence="9"/>
<dbReference type="InterPro" id="IPR037019">
    <property type="entry name" value="Glyco_hydro_7_sf"/>
</dbReference>
<keyword evidence="4 9" id="KW-0378">Hydrolase</keyword>